<sequence length="66" mass="7702">MYILQESLFSFEELQKLESKERLPIFFSFLDLRPYAKDLRSPSPRGADGHCREGVLRQRGDITITV</sequence>
<evidence type="ECO:0008006" key="3">
    <source>
        <dbReference type="Google" id="ProtNLM"/>
    </source>
</evidence>
<reference evidence="1 2" key="1">
    <citation type="submission" date="2021-03" db="EMBL/GenBank/DDBJ databases">
        <title>Antimicrobial resistance genes in bacteria isolated from Japanese honey, and their potential for conferring macrolide and lincosamide resistance in the American foulbrood pathogen Paenibacillus larvae.</title>
        <authorList>
            <person name="Okamoto M."/>
            <person name="Kumagai M."/>
            <person name="Kanamori H."/>
            <person name="Takamatsu D."/>
        </authorList>
    </citation>
    <scope>NUCLEOTIDE SEQUENCE [LARGE SCALE GENOMIC DNA]</scope>
    <source>
        <strain evidence="1 2">J34TS1</strain>
    </source>
</reference>
<dbReference type="EMBL" id="BORT01000053">
    <property type="protein sequence ID" value="GIO51445.1"/>
    <property type="molecule type" value="Genomic_DNA"/>
</dbReference>
<keyword evidence="2" id="KW-1185">Reference proteome</keyword>
<organism evidence="1 2">
    <name type="scientific">Paenibacillus azoreducens</name>
    <dbReference type="NCBI Taxonomy" id="116718"/>
    <lineage>
        <taxon>Bacteria</taxon>
        <taxon>Bacillati</taxon>
        <taxon>Bacillota</taxon>
        <taxon>Bacilli</taxon>
        <taxon>Bacillales</taxon>
        <taxon>Paenibacillaceae</taxon>
        <taxon>Paenibacillus</taxon>
    </lineage>
</organism>
<dbReference type="AlphaFoldDB" id="A0A920CUL5"/>
<evidence type="ECO:0000313" key="2">
    <source>
        <dbReference type="Proteomes" id="UP000682811"/>
    </source>
</evidence>
<protein>
    <recommendedName>
        <fullName evidence="3">Transposase InsH N-terminal domain-containing protein</fullName>
    </recommendedName>
</protein>
<name>A0A920CUL5_9BACL</name>
<dbReference type="Proteomes" id="UP000682811">
    <property type="component" value="Unassembled WGS sequence"/>
</dbReference>
<gene>
    <name evidence="1" type="ORF">J34TS1_62100</name>
</gene>
<accession>A0A920CUL5</accession>
<evidence type="ECO:0000313" key="1">
    <source>
        <dbReference type="EMBL" id="GIO51445.1"/>
    </source>
</evidence>
<proteinExistence type="predicted"/>
<comment type="caution">
    <text evidence="1">The sequence shown here is derived from an EMBL/GenBank/DDBJ whole genome shotgun (WGS) entry which is preliminary data.</text>
</comment>